<dbReference type="AlphaFoldDB" id="A0AAV9X823"/>
<dbReference type="Proteomes" id="UP001365542">
    <property type="component" value="Unassembled WGS sequence"/>
</dbReference>
<feature type="chain" id="PRO_5043698765" evidence="1">
    <location>
        <begin position="22"/>
        <end position="405"/>
    </location>
</feature>
<sequence length="405" mass="43071">MFVLKGLVASLTLGLAQTTLALEGCCTDRCGKPVGLARYGRQDCSSILVTYITPTKTTTVYKTTTKTVAATAVKKVTDTKDVTVTTILSVTDISVSTNLATVTDTDVETAISTDFETVLSTLTVPYVITTAAIPKRDYVYPRPPYANYCNSDQYSRACSCLGVRPRTITRPAVYKTVTKTLTAVKTVSNTVISHAATNTVTHILSQIVHTTIVSGTTVVETDILTVTTTIETAITTVSVSTVTADPAPPTCTGSGFYLQIVNTSKTSGYLGFINSIGQGIYLRVFSGGGSPLTVDGNGNIVSLFSPTDIKMLVLDSGPPPYQLWFSSDAANVHYNVKNDPVSCQLGGAPDYQVSCKGPDGSPYSFAVCLDPVYFEWDAWIYVQGDETSLSGKNCITGNTVMGVCR</sequence>
<proteinExistence type="predicted"/>
<keyword evidence="1" id="KW-0732">Signal</keyword>
<evidence type="ECO:0000313" key="2">
    <source>
        <dbReference type="EMBL" id="KAK6537202.1"/>
    </source>
</evidence>
<keyword evidence="3" id="KW-1185">Reference proteome</keyword>
<dbReference type="EMBL" id="JAVHJO010000009">
    <property type="protein sequence ID" value="KAK6537202.1"/>
    <property type="molecule type" value="Genomic_DNA"/>
</dbReference>
<comment type="caution">
    <text evidence="2">The sequence shown here is derived from an EMBL/GenBank/DDBJ whole genome shotgun (WGS) entry which is preliminary data.</text>
</comment>
<gene>
    <name evidence="2" type="ORF">TWF694_011399</name>
</gene>
<evidence type="ECO:0000313" key="3">
    <source>
        <dbReference type="Proteomes" id="UP001365542"/>
    </source>
</evidence>
<evidence type="ECO:0000256" key="1">
    <source>
        <dbReference type="SAM" id="SignalP"/>
    </source>
</evidence>
<name>A0AAV9X823_9PEZI</name>
<accession>A0AAV9X823</accession>
<protein>
    <submittedName>
        <fullName evidence="2">Uncharacterized protein</fullName>
    </submittedName>
</protein>
<organism evidence="2 3">
    <name type="scientific">Orbilia ellipsospora</name>
    <dbReference type="NCBI Taxonomy" id="2528407"/>
    <lineage>
        <taxon>Eukaryota</taxon>
        <taxon>Fungi</taxon>
        <taxon>Dikarya</taxon>
        <taxon>Ascomycota</taxon>
        <taxon>Pezizomycotina</taxon>
        <taxon>Orbiliomycetes</taxon>
        <taxon>Orbiliales</taxon>
        <taxon>Orbiliaceae</taxon>
        <taxon>Orbilia</taxon>
    </lineage>
</organism>
<feature type="signal peptide" evidence="1">
    <location>
        <begin position="1"/>
        <end position="21"/>
    </location>
</feature>
<reference evidence="2 3" key="1">
    <citation type="submission" date="2019-10" db="EMBL/GenBank/DDBJ databases">
        <authorList>
            <person name="Palmer J.M."/>
        </authorList>
    </citation>
    <scope>NUCLEOTIDE SEQUENCE [LARGE SCALE GENOMIC DNA]</scope>
    <source>
        <strain evidence="2 3">TWF694</strain>
    </source>
</reference>